<dbReference type="GeneID" id="59375587"/>
<reference evidence="2" key="1">
    <citation type="submission" date="2019-07" db="EMBL/GenBank/DDBJ databases">
        <authorList>
            <person name="Palmer J.M."/>
        </authorList>
    </citation>
    <scope>NUCLEOTIDE SEQUENCE</scope>
    <source>
        <strain evidence="2">PC9</strain>
    </source>
</reference>
<comment type="caution">
    <text evidence="2">The sequence shown here is derived from an EMBL/GenBank/DDBJ whole genome shotgun (WGS) entry which is preliminary data.</text>
</comment>
<feature type="region of interest" description="Disordered" evidence="1">
    <location>
        <begin position="208"/>
        <end position="300"/>
    </location>
</feature>
<dbReference type="RefSeq" id="XP_036633830.1">
    <property type="nucleotide sequence ID" value="XM_036775328.1"/>
</dbReference>
<keyword evidence="3" id="KW-1185">Reference proteome</keyword>
<feature type="compositionally biased region" description="Acidic residues" evidence="1">
    <location>
        <begin position="287"/>
        <end position="299"/>
    </location>
</feature>
<evidence type="ECO:0000313" key="3">
    <source>
        <dbReference type="Proteomes" id="UP000623687"/>
    </source>
</evidence>
<protein>
    <submittedName>
        <fullName evidence="2">Uncharacterized protein</fullName>
    </submittedName>
</protein>
<organism evidence="2 3">
    <name type="scientific">Pleurotus ostreatus</name>
    <name type="common">Oyster mushroom</name>
    <name type="synonym">White-rot fungus</name>
    <dbReference type="NCBI Taxonomy" id="5322"/>
    <lineage>
        <taxon>Eukaryota</taxon>
        <taxon>Fungi</taxon>
        <taxon>Dikarya</taxon>
        <taxon>Basidiomycota</taxon>
        <taxon>Agaricomycotina</taxon>
        <taxon>Agaricomycetes</taxon>
        <taxon>Agaricomycetidae</taxon>
        <taxon>Agaricales</taxon>
        <taxon>Pleurotineae</taxon>
        <taxon>Pleurotaceae</taxon>
        <taxon>Pleurotus</taxon>
    </lineage>
</organism>
<feature type="compositionally biased region" description="Polar residues" evidence="1">
    <location>
        <begin position="268"/>
        <end position="279"/>
    </location>
</feature>
<dbReference type="Proteomes" id="UP000623687">
    <property type="component" value="Unassembled WGS sequence"/>
</dbReference>
<accession>A0A8H7A189</accession>
<name>A0A8H7A189_PLEOS</name>
<dbReference type="OrthoDB" id="3100559at2759"/>
<dbReference type="EMBL" id="JACETU010000003">
    <property type="protein sequence ID" value="KAF7433803.1"/>
    <property type="molecule type" value="Genomic_DNA"/>
</dbReference>
<dbReference type="AlphaFoldDB" id="A0A8H7A189"/>
<gene>
    <name evidence="2" type="ORF">PC9H_005769</name>
</gene>
<sequence>MATLHERRHFWLSKNVLRLLTARDAWDAWSQYCCSRISPEDSMERCFFQAYNVRTCPPAAERDRAGWQPLLQRSLRRVIFGEENDVYTARLGNSKHNDNKVHCFVVRHHGVTGFVIYTFNEPGRSRRALEALYGGQPSGMRIPIGDLFKHIEVSYVDATAMLCTSFVTALVSRTNREVAELQAIDGNDLHSAQDVHNFKGRRVPAIDDLDAQDDAPGVAPIQRRTLDRSGNKGKHVQCQKSDDETPASEGEESTSSGDDTPAAGSGMGSSTHSFFSGETTGAVGASEDADSDNDEDDDYNVSYFRARQEVSRINEFGVIRSKGVHGGYEDHTTIRARLVPSEAPRVPRRPPPKKALRVLRNVLGIKQ</sequence>
<evidence type="ECO:0000313" key="2">
    <source>
        <dbReference type="EMBL" id="KAF7433803.1"/>
    </source>
</evidence>
<dbReference type="VEuPathDB" id="FungiDB:PC9H_005769"/>
<evidence type="ECO:0000256" key="1">
    <source>
        <dbReference type="SAM" id="MobiDB-lite"/>
    </source>
</evidence>
<proteinExistence type="predicted"/>